<evidence type="ECO:0000313" key="3">
    <source>
        <dbReference type="EMBL" id="RKR73401.1"/>
    </source>
</evidence>
<gene>
    <name evidence="3" type="ORF">C8E83_0493</name>
</gene>
<dbReference type="Pfam" id="PF12697">
    <property type="entry name" value="Abhydrolase_6"/>
    <property type="match status" value="1"/>
</dbReference>
<name>A0A495IDK7_9MICO</name>
<dbReference type="GO" id="GO:0016787">
    <property type="term" value="F:hydrolase activity"/>
    <property type="evidence" value="ECO:0007669"/>
    <property type="project" value="UniProtKB-KW"/>
</dbReference>
<protein>
    <submittedName>
        <fullName evidence="3">Pimeloyl-ACP methyl ester carboxylesterase</fullName>
    </submittedName>
</protein>
<dbReference type="InterPro" id="IPR050266">
    <property type="entry name" value="AB_hydrolase_sf"/>
</dbReference>
<evidence type="ECO:0000259" key="2">
    <source>
        <dbReference type="Pfam" id="PF12697"/>
    </source>
</evidence>
<dbReference type="AlphaFoldDB" id="A0A495IDK7"/>
<dbReference type="PRINTS" id="PR00111">
    <property type="entry name" value="ABHYDROLASE"/>
</dbReference>
<proteinExistence type="predicted"/>
<feature type="domain" description="AB hydrolase-1" evidence="2">
    <location>
        <begin position="8"/>
        <end position="248"/>
    </location>
</feature>
<organism evidence="3 4">
    <name type="scientific">Frondihabitans australicus</name>
    <dbReference type="NCBI Taxonomy" id="386892"/>
    <lineage>
        <taxon>Bacteria</taxon>
        <taxon>Bacillati</taxon>
        <taxon>Actinomycetota</taxon>
        <taxon>Actinomycetes</taxon>
        <taxon>Micrococcales</taxon>
        <taxon>Microbacteriaceae</taxon>
        <taxon>Frondihabitans</taxon>
    </lineage>
</organism>
<evidence type="ECO:0000313" key="4">
    <source>
        <dbReference type="Proteomes" id="UP000280008"/>
    </source>
</evidence>
<keyword evidence="1" id="KW-0378">Hydrolase</keyword>
<reference evidence="3 4" key="1">
    <citation type="submission" date="2018-10" db="EMBL/GenBank/DDBJ databases">
        <title>Sequencing the genomes of 1000 actinobacteria strains.</title>
        <authorList>
            <person name="Klenk H.-P."/>
        </authorList>
    </citation>
    <scope>NUCLEOTIDE SEQUENCE [LARGE SCALE GENOMIC DNA]</scope>
    <source>
        <strain evidence="3 4">DSM 17894</strain>
    </source>
</reference>
<accession>A0A495IDK7</accession>
<dbReference type="GO" id="GO:0016020">
    <property type="term" value="C:membrane"/>
    <property type="evidence" value="ECO:0007669"/>
    <property type="project" value="TreeGrafter"/>
</dbReference>
<evidence type="ECO:0000256" key="1">
    <source>
        <dbReference type="ARBA" id="ARBA00022801"/>
    </source>
</evidence>
<dbReference type="InterPro" id="IPR029058">
    <property type="entry name" value="AB_hydrolase_fold"/>
</dbReference>
<dbReference type="SUPFAM" id="SSF53474">
    <property type="entry name" value="alpha/beta-Hydrolases"/>
    <property type="match status" value="1"/>
</dbReference>
<dbReference type="PANTHER" id="PTHR43798:SF31">
    <property type="entry name" value="AB HYDROLASE SUPERFAMILY PROTEIN YCLE"/>
    <property type="match status" value="1"/>
</dbReference>
<dbReference type="Gene3D" id="3.40.50.1820">
    <property type="entry name" value="alpha/beta hydrolase"/>
    <property type="match status" value="1"/>
</dbReference>
<dbReference type="EMBL" id="RBKS01000001">
    <property type="protein sequence ID" value="RKR73401.1"/>
    <property type="molecule type" value="Genomic_DNA"/>
</dbReference>
<dbReference type="Proteomes" id="UP000280008">
    <property type="component" value="Unassembled WGS sequence"/>
</dbReference>
<dbReference type="RefSeq" id="WP_170159822.1">
    <property type="nucleotide sequence ID" value="NZ_RBKS01000001.1"/>
</dbReference>
<dbReference type="PANTHER" id="PTHR43798">
    <property type="entry name" value="MONOACYLGLYCEROL LIPASE"/>
    <property type="match status" value="1"/>
</dbReference>
<comment type="caution">
    <text evidence="3">The sequence shown here is derived from an EMBL/GenBank/DDBJ whole genome shotgun (WGS) entry which is preliminary data.</text>
</comment>
<keyword evidence="4" id="KW-1185">Reference proteome</keyword>
<sequence length="259" mass="26835">MNDTRPALVCLHGLGLSGRLFDHVRPLVADDLRILTPDLPGFGDEPAPPGSLLDAAIALVEERLRALDGAPYLLAGHSMGGKVATLVTSRALTGVSGVQAPAGVVLLAASPPDPEPMSDEAREQMLGFARGDAISRDDARTFVDDNIAAPLAAAVDARIVADVTRSAPAAWRSWLTEGSLRDCTPGLRTTAGLGTLDVPAVVAAGAADGPLGETAQRRLNLPRYPRGRLAVVDGAAHLLPVERPDAVAGLIRSLLPALR</sequence>
<dbReference type="InterPro" id="IPR000073">
    <property type="entry name" value="AB_hydrolase_1"/>
</dbReference>